<gene>
    <name evidence="13" type="ORF">HPLM_LOCUS5440</name>
</gene>
<keyword evidence="7" id="KW-0653">Protein transport</keyword>
<dbReference type="EMBL" id="UZAF01016338">
    <property type="protein sequence ID" value="VDO26008.1"/>
    <property type="molecule type" value="Genomic_DNA"/>
</dbReference>
<name>A0A0N4W610_HAEPC</name>
<dbReference type="GO" id="GO:0006616">
    <property type="term" value="P:SRP-dependent cotranslational protein targeting to membrane, translocation"/>
    <property type="evidence" value="ECO:0007669"/>
    <property type="project" value="InterPro"/>
</dbReference>
<dbReference type="PANTHER" id="PTHR12371">
    <property type="entry name" value="TRANSLOCATION ASSOCIATED MEMBRANE PROTEIN"/>
    <property type="match status" value="1"/>
</dbReference>
<accession>A0A0N4W610</accession>
<comment type="subcellular location">
    <subcellularLocation>
        <location evidence="1">Membrane</location>
        <topology evidence="1">Multi-pass membrane protein</topology>
    </subcellularLocation>
</comment>
<evidence type="ECO:0000256" key="3">
    <source>
        <dbReference type="ARBA" id="ARBA00004991"/>
    </source>
</evidence>
<dbReference type="Pfam" id="PF03798">
    <property type="entry name" value="TRAM_LAG1_CLN8"/>
    <property type="match status" value="1"/>
</dbReference>
<dbReference type="AlphaFoldDB" id="A0A0N4W610"/>
<feature type="transmembrane region" description="Helical" evidence="11">
    <location>
        <begin position="37"/>
        <end position="60"/>
    </location>
</feature>
<evidence type="ECO:0000256" key="1">
    <source>
        <dbReference type="ARBA" id="ARBA00004141"/>
    </source>
</evidence>
<comment type="pathway">
    <text evidence="2">Lipid metabolism; sphingolipid metabolism.</text>
</comment>
<dbReference type="PIRSF" id="PIRSF005225">
    <property type="entry name" value="LAG1_LAC1"/>
    <property type="match status" value="1"/>
</dbReference>
<evidence type="ECO:0000256" key="5">
    <source>
        <dbReference type="ARBA" id="ARBA00022448"/>
    </source>
</evidence>
<evidence type="ECO:0000313" key="14">
    <source>
        <dbReference type="Proteomes" id="UP000268014"/>
    </source>
</evidence>
<sequence length="337" mass="39106">MGVETRRTAAGGRHKKTTPPIFSHEFVIQNHGDIMSCVLMVFIVGLMFPLSASMCSVFVAPQYNETVNVTSELGPVSLTLYRNGPADIFTILFYAVAWVVVHAVIQEYILDKLQRKARLSKVKTFKFTESGHMSLFALYSACHAAYVIMDFVQNYTDVKRIWLGYPDEHRWMNLNMKLFAILQISYWIHQFPEFYFQKMKADEIRQRTFYSVLHICFIGAAYIMNFMRFAVVLLALEYISQTLFHFSRLLHFLEKKDIAKNGFTLWNVVFLIVRLASSVLTVMTFWYGLRQSESAYIDVASGNYNTAYVRLNCLLVVLSLQLIQLWNFTSFHVGRFK</sequence>
<evidence type="ECO:0000313" key="15">
    <source>
        <dbReference type="WBParaSite" id="HPLM_0000544801-mRNA-1"/>
    </source>
</evidence>
<feature type="transmembrane region" description="Helical" evidence="11">
    <location>
        <begin position="265"/>
        <end position="287"/>
    </location>
</feature>
<feature type="transmembrane region" description="Helical" evidence="11">
    <location>
        <begin position="88"/>
        <end position="110"/>
    </location>
</feature>
<evidence type="ECO:0000256" key="4">
    <source>
        <dbReference type="ARBA" id="ARBA00005999"/>
    </source>
</evidence>
<feature type="transmembrane region" description="Helical" evidence="11">
    <location>
        <begin position="208"/>
        <end position="224"/>
    </location>
</feature>
<comment type="pathway">
    <text evidence="3">Sphingolipid metabolism.</text>
</comment>
<organism evidence="15">
    <name type="scientific">Haemonchus placei</name>
    <name type="common">Barber's pole worm</name>
    <dbReference type="NCBI Taxonomy" id="6290"/>
    <lineage>
        <taxon>Eukaryota</taxon>
        <taxon>Metazoa</taxon>
        <taxon>Ecdysozoa</taxon>
        <taxon>Nematoda</taxon>
        <taxon>Chromadorea</taxon>
        <taxon>Rhabditida</taxon>
        <taxon>Rhabditina</taxon>
        <taxon>Rhabditomorpha</taxon>
        <taxon>Strongyloidea</taxon>
        <taxon>Trichostrongylidae</taxon>
        <taxon>Haemonchus</taxon>
    </lineage>
</organism>
<evidence type="ECO:0000256" key="11">
    <source>
        <dbReference type="SAM" id="Phobius"/>
    </source>
</evidence>
<dbReference type="UniPathway" id="UPA00222"/>
<dbReference type="GO" id="GO:0045048">
    <property type="term" value="P:protein insertion into ER membrane"/>
    <property type="evidence" value="ECO:0007669"/>
    <property type="project" value="TreeGrafter"/>
</dbReference>
<dbReference type="InterPro" id="IPR016447">
    <property type="entry name" value="Translocation_assoc_membrane"/>
</dbReference>
<proteinExistence type="inferred from homology"/>
<dbReference type="GO" id="GO:0005789">
    <property type="term" value="C:endoplasmic reticulum membrane"/>
    <property type="evidence" value="ECO:0007669"/>
    <property type="project" value="TreeGrafter"/>
</dbReference>
<keyword evidence="9 10" id="KW-0472">Membrane</keyword>
<feature type="transmembrane region" description="Helical" evidence="11">
    <location>
        <begin position="307"/>
        <end position="328"/>
    </location>
</feature>
<keyword evidence="5" id="KW-0813">Transport</keyword>
<evidence type="ECO:0000256" key="9">
    <source>
        <dbReference type="ARBA" id="ARBA00023136"/>
    </source>
</evidence>
<dbReference type="STRING" id="6290.A0A0N4W610"/>
<dbReference type="PROSITE" id="PS50922">
    <property type="entry name" value="TLC"/>
    <property type="match status" value="1"/>
</dbReference>
<dbReference type="InterPro" id="IPR006634">
    <property type="entry name" value="TLC-dom"/>
</dbReference>
<feature type="transmembrane region" description="Helical" evidence="11">
    <location>
        <begin position="131"/>
        <end position="149"/>
    </location>
</feature>
<dbReference type="InterPro" id="IPR016439">
    <property type="entry name" value="Lag1/Lac1-like"/>
</dbReference>
<evidence type="ECO:0000256" key="2">
    <source>
        <dbReference type="ARBA" id="ARBA00004760"/>
    </source>
</evidence>
<evidence type="ECO:0000256" key="7">
    <source>
        <dbReference type="ARBA" id="ARBA00022927"/>
    </source>
</evidence>
<dbReference type="WBParaSite" id="HPLM_0000544801-mRNA-1">
    <property type="protein sequence ID" value="HPLM_0000544801-mRNA-1"/>
    <property type="gene ID" value="HPLM_0000544801"/>
</dbReference>
<reference evidence="13 14" key="2">
    <citation type="submission" date="2018-11" db="EMBL/GenBank/DDBJ databases">
        <authorList>
            <consortium name="Pathogen Informatics"/>
        </authorList>
    </citation>
    <scope>NUCLEOTIDE SEQUENCE [LARGE SCALE GENOMIC DNA]</scope>
    <source>
        <strain evidence="13 14">MHpl1</strain>
    </source>
</reference>
<dbReference type="OMA" id="CAVFFYF"/>
<dbReference type="OrthoDB" id="3053196at2759"/>
<dbReference type="GO" id="GO:0046513">
    <property type="term" value="P:ceramide biosynthetic process"/>
    <property type="evidence" value="ECO:0007669"/>
    <property type="project" value="InterPro"/>
</dbReference>
<feature type="domain" description="TLC" evidence="12">
    <location>
        <begin position="125"/>
        <end position="337"/>
    </location>
</feature>
<feature type="transmembrane region" description="Helical" evidence="11">
    <location>
        <begin position="230"/>
        <end position="253"/>
    </location>
</feature>
<reference evidence="15" key="1">
    <citation type="submission" date="2017-02" db="UniProtKB">
        <authorList>
            <consortium name="WormBaseParasite"/>
        </authorList>
    </citation>
    <scope>IDENTIFICATION</scope>
</reference>
<keyword evidence="14" id="KW-1185">Reference proteome</keyword>
<evidence type="ECO:0000256" key="10">
    <source>
        <dbReference type="PROSITE-ProRule" id="PRU00205"/>
    </source>
</evidence>
<evidence type="ECO:0000256" key="8">
    <source>
        <dbReference type="ARBA" id="ARBA00022989"/>
    </source>
</evidence>
<evidence type="ECO:0000313" key="13">
    <source>
        <dbReference type="EMBL" id="VDO26008.1"/>
    </source>
</evidence>
<protein>
    <submittedName>
        <fullName evidence="15">TLC domain-containing protein</fullName>
    </submittedName>
</protein>
<keyword evidence="6 10" id="KW-0812">Transmembrane</keyword>
<keyword evidence="8 11" id="KW-1133">Transmembrane helix</keyword>
<dbReference type="SMART" id="SM00724">
    <property type="entry name" value="TLC"/>
    <property type="match status" value="1"/>
</dbReference>
<dbReference type="GO" id="GO:0050291">
    <property type="term" value="F:sphingosine N-acyltransferase activity"/>
    <property type="evidence" value="ECO:0007669"/>
    <property type="project" value="InterPro"/>
</dbReference>
<evidence type="ECO:0000256" key="6">
    <source>
        <dbReference type="ARBA" id="ARBA00022692"/>
    </source>
</evidence>
<comment type="similarity">
    <text evidence="4">Belongs to the TRAM family.</text>
</comment>
<dbReference type="PANTHER" id="PTHR12371:SF11">
    <property type="entry name" value="TRANSLOCATING CHAIN-ASSOCIATED MEMBRANE PROTEIN"/>
    <property type="match status" value="1"/>
</dbReference>
<dbReference type="Proteomes" id="UP000268014">
    <property type="component" value="Unassembled WGS sequence"/>
</dbReference>
<evidence type="ECO:0000259" key="12">
    <source>
        <dbReference type="PROSITE" id="PS50922"/>
    </source>
</evidence>